<evidence type="ECO:0000313" key="1">
    <source>
        <dbReference type="EMBL" id="MDQ0112455.1"/>
    </source>
</evidence>
<gene>
    <name evidence="1" type="ORF">J2T15_001890</name>
</gene>
<name>A0ABT9TYK8_PAEHA</name>
<dbReference type="EMBL" id="JAUSSU010000003">
    <property type="protein sequence ID" value="MDQ0112455.1"/>
    <property type="molecule type" value="Genomic_DNA"/>
</dbReference>
<accession>A0ABT9TYK8</accession>
<evidence type="ECO:0000313" key="2">
    <source>
        <dbReference type="Proteomes" id="UP001229346"/>
    </source>
</evidence>
<proteinExistence type="predicted"/>
<protein>
    <submittedName>
        <fullName evidence="1">Uncharacterized protein</fullName>
    </submittedName>
</protein>
<reference evidence="1 2" key="1">
    <citation type="submission" date="2023-07" db="EMBL/GenBank/DDBJ databases">
        <title>Sorghum-associated microbial communities from plants grown in Nebraska, USA.</title>
        <authorList>
            <person name="Schachtman D."/>
        </authorList>
    </citation>
    <scope>NUCLEOTIDE SEQUENCE [LARGE SCALE GENOMIC DNA]</scope>
    <source>
        <strain evidence="1 2">CC482</strain>
    </source>
</reference>
<comment type="caution">
    <text evidence="1">The sequence shown here is derived from an EMBL/GenBank/DDBJ whole genome shotgun (WGS) entry which is preliminary data.</text>
</comment>
<organism evidence="1 2">
    <name type="scientific">Paenibacillus harenae</name>
    <dbReference type="NCBI Taxonomy" id="306543"/>
    <lineage>
        <taxon>Bacteria</taxon>
        <taxon>Bacillati</taxon>
        <taxon>Bacillota</taxon>
        <taxon>Bacilli</taxon>
        <taxon>Bacillales</taxon>
        <taxon>Paenibacillaceae</taxon>
        <taxon>Paenibacillus</taxon>
    </lineage>
</organism>
<dbReference type="Proteomes" id="UP001229346">
    <property type="component" value="Unassembled WGS sequence"/>
</dbReference>
<sequence length="149" mass="17345">MGYINRGFIFAKSNLDSSYLKYKQIHFANLKNNFVLIPLTDDLYDEINDNKGKHEHGFHFLTDKLIDFGIEISKREKSKVAYVEADYFGGTGSQQAVVWIDDNEILRTSNDRAINQALSLLGIQRDRDKDEFETIELNKYRTVEDWIDS</sequence>
<keyword evidence="2" id="KW-1185">Reference proteome</keyword>